<dbReference type="Proteomes" id="UP000178774">
    <property type="component" value="Unassembled WGS sequence"/>
</dbReference>
<accession>A0A1G2HVL2</accession>
<gene>
    <name evidence="1" type="ORF">A2822_00120</name>
</gene>
<proteinExistence type="predicted"/>
<dbReference type="EMBL" id="MHOP01000012">
    <property type="protein sequence ID" value="OGZ65888.1"/>
    <property type="molecule type" value="Genomic_DNA"/>
</dbReference>
<reference evidence="1 2" key="1">
    <citation type="journal article" date="2016" name="Nat. Commun.">
        <title>Thousands of microbial genomes shed light on interconnected biogeochemical processes in an aquifer system.</title>
        <authorList>
            <person name="Anantharaman K."/>
            <person name="Brown C.T."/>
            <person name="Hug L.A."/>
            <person name="Sharon I."/>
            <person name="Castelle C.J."/>
            <person name="Probst A.J."/>
            <person name="Thomas B.C."/>
            <person name="Singh A."/>
            <person name="Wilkins M.J."/>
            <person name="Karaoz U."/>
            <person name="Brodie E.L."/>
            <person name="Williams K.H."/>
            <person name="Hubbard S.S."/>
            <person name="Banfield J.F."/>
        </authorList>
    </citation>
    <scope>NUCLEOTIDE SEQUENCE [LARGE SCALE GENOMIC DNA]</scope>
</reference>
<sequence length="279" mass="31351">MAYAKPLFENGIATLPLINLLEMTGIQGVNPDIKSVLEITQLHWRQSDKHSGDIQDTFAHLKAGAKPIFEELGYIGEQIGTTQPYFDYAIVCGAYILAVRKRFALLKKLWETGVQFGHLVLCGGKRAANPEKESAYTINNPSGGLILRDDWQLLSNVPVTEDLLMEMVLQQSDLPKEWTRGNAYTVVDTPLREDRPTKKDPSGEDALNWWLKTKRPMGDSRVLLVYSQPQLRHMELTAKRILGPMKMQVDCIGYEAPGEINVNQVLDTIAKVIFEIAKT</sequence>
<dbReference type="AlphaFoldDB" id="A0A1G2HVL2"/>
<comment type="caution">
    <text evidence="1">The sequence shown here is derived from an EMBL/GenBank/DDBJ whole genome shotgun (WGS) entry which is preliminary data.</text>
</comment>
<organism evidence="1 2">
    <name type="scientific">Candidatus Staskawiczbacteria bacterium RIFCSPHIGHO2_01_FULL_41_41</name>
    <dbReference type="NCBI Taxonomy" id="1802203"/>
    <lineage>
        <taxon>Bacteria</taxon>
        <taxon>Candidatus Staskawicziibacteriota</taxon>
    </lineage>
</organism>
<evidence type="ECO:0000313" key="1">
    <source>
        <dbReference type="EMBL" id="OGZ65888.1"/>
    </source>
</evidence>
<name>A0A1G2HVL2_9BACT</name>
<evidence type="ECO:0000313" key="2">
    <source>
        <dbReference type="Proteomes" id="UP000178774"/>
    </source>
</evidence>
<protein>
    <submittedName>
        <fullName evidence="1">Uncharacterized protein</fullName>
    </submittedName>
</protein>